<dbReference type="GO" id="GO:0004386">
    <property type="term" value="F:helicase activity"/>
    <property type="evidence" value="ECO:0007669"/>
    <property type="project" value="UniProtKB-KW"/>
</dbReference>
<sequence length="358" mass="41328">MNRIILAPAGGRKTQSIIELCREGEDARKRLIVTFTTTGQKVIEERLWLNKCSSSNIEVLGWYAFLLKHFIHPYVNDLYPGQIVKGLHFIEGKDPAQRAKGVKRYFDRAGKVYNTRIGKLAFDISKASNDACIERLEGIYDEIYFDEVQDLGGNDLEILELLFMSKIKITAVGDVRQSVLKTSRSDRKNNKYDGLEKILWFRKMESRKLCMIEEIKTTWRCNQEIIDFADSILPEYLDFPPTESKQLDITGHDGIFVVSWENLKFYLDCFTPECYRHNVNSKILNETKAINFGFCKGRTVPRVLIYPTGPMKKSLKDSKEKLADKAASLFYVAVTRAMYSVAIVVEKPEEYDIIEWRP</sequence>
<organism evidence="1 2">
    <name type="scientific">Asaccharospora irregularis DSM 2635</name>
    <dbReference type="NCBI Taxonomy" id="1121321"/>
    <lineage>
        <taxon>Bacteria</taxon>
        <taxon>Bacillati</taxon>
        <taxon>Bacillota</taxon>
        <taxon>Clostridia</taxon>
        <taxon>Peptostreptococcales</taxon>
        <taxon>Peptostreptococcaceae</taxon>
        <taxon>Asaccharospora</taxon>
    </lineage>
</organism>
<dbReference type="Proteomes" id="UP000243255">
    <property type="component" value="Unassembled WGS sequence"/>
</dbReference>
<dbReference type="SUPFAM" id="SSF52540">
    <property type="entry name" value="P-loop containing nucleoside triphosphate hydrolases"/>
    <property type="match status" value="1"/>
</dbReference>
<reference evidence="2" key="1">
    <citation type="submission" date="2016-11" db="EMBL/GenBank/DDBJ databases">
        <authorList>
            <person name="Varghese N."/>
            <person name="Submissions S."/>
        </authorList>
    </citation>
    <scope>NUCLEOTIDE SEQUENCE [LARGE SCALE GENOMIC DNA]</scope>
    <source>
        <strain evidence="2">DSM 2635</strain>
    </source>
</reference>
<keyword evidence="1" id="KW-0547">Nucleotide-binding</keyword>
<dbReference type="AlphaFoldDB" id="A0A1M5PE30"/>
<proteinExistence type="predicted"/>
<keyword evidence="2" id="KW-1185">Reference proteome</keyword>
<dbReference type="RefSeq" id="WP_073125973.1">
    <property type="nucleotide sequence ID" value="NZ_BAABCH010000020.1"/>
</dbReference>
<gene>
    <name evidence="1" type="ORF">SAMN04488530_1142</name>
</gene>
<dbReference type="Gene3D" id="3.40.50.300">
    <property type="entry name" value="P-loop containing nucleotide triphosphate hydrolases"/>
    <property type="match status" value="1"/>
</dbReference>
<dbReference type="STRING" id="1121321.SAMN04488530_1142"/>
<dbReference type="InterPro" id="IPR027417">
    <property type="entry name" value="P-loop_NTPase"/>
</dbReference>
<dbReference type="EMBL" id="FQWX01000014">
    <property type="protein sequence ID" value="SHH00056.1"/>
    <property type="molecule type" value="Genomic_DNA"/>
</dbReference>
<name>A0A1M5PE30_9FIRM</name>
<protein>
    <submittedName>
        <fullName evidence="1">DNA helicase-2 / ATP-dependent DNA helicase PcrA</fullName>
    </submittedName>
</protein>
<accession>A0A1M5PE30</accession>
<keyword evidence="1" id="KW-0347">Helicase</keyword>
<keyword evidence="1" id="KW-0067">ATP-binding</keyword>
<keyword evidence="1" id="KW-0378">Hydrolase</keyword>
<dbReference type="OrthoDB" id="5107704at2"/>
<evidence type="ECO:0000313" key="2">
    <source>
        <dbReference type="Proteomes" id="UP000243255"/>
    </source>
</evidence>
<evidence type="ECO:0000313" key="1">
    <source>
        <dbReference type="EMBL" id="SHH00056.1"/>
    </source>
</evidence>